<dbReference type="InterPro" id="IPR020588">
    <property type="entry name" value="RecA_ATP-bd"/>
</dbReference>
<dbReference type="GO" id="GO:0000150">
    <property type="term" value="F:DNA strand exchange activity"/>
    <property type="evidence" value="ECO:0007669"/>
    <property type="project" value="TreeGrafter"/>
</dbReference>
<dbReference type="GO" id="GO:0005524">
    <property type="term" value="F:ATP binding"/>
    <property type="evidence" value="ECO:0007669"/>
    <property type="project" value="UniProtKB-KW"/>
</dbReference>
<keyword evidence="2" id="KW-0547">Nucleotide-binding</keyword>
<comment type="subcellular location">
    <subcellularLocation>
        <location evidence="1">Nucleus</location>
    </subcellularLocation>
</comment>
<dbReference type="Gene3D" id="3.40.50.300">
    <property type="entry name" value="P-loop containing nucleotide triphosphate hydrolases"/>
    <property type="match status" value="1"/>
</dbReference>
<dbReference type="GO" id="GO:0000730">
    <property type="term" value="P:DNA recombinase assembly"/>
    <property type="evidence" value="ECO:0007669"/>
    <property type="project" value="TreeGrafter"/>
</dbReference>
<evidence type="ECO:0000256" key="6">
    <source>
        <dbReference type="ARBA" id="ARBA00023242"/>
    </source>
</evidence>
<dbReference type="SUPFAM" id="SSF52540">
    <property type="entry name" value="P-loop containing nucleoside triphosphate hydrolases"/>
    <property type="match status" value="1"/>
</dbReference>
<evidence type="ECO:0000259" key="7">
    <source>
        <dbReference type="PROSITE" id="PS50162"/>
    </source>
</evidence>
<dbReference type="InterPro" id="IPR003593">
    <property type="entry name" value="AAA+_ATPase"/>
</dbReference>
<dbReference type="FunCoup" id="G8YRC2">
    <property type="interactions" value="69"/>
</dbReference>
<keyword evidence="6" id="KW-0539">Nucleus</keyword>
<organism evidence="8 9">
    <name type="scientific">Pichia sorbitophila (strain ATCC MYA-4447 / BCRC 22081 / CBS 7064 / NBRC 10061 / NRRL Y-12695)</name>
    <name type="common">Hybrid yeast</name>
    <dbReference type="NCBI Taxonomy" id="559304"/>
    <lineage>
        <taxon>Eukaryota</taxon>
        <taxon>Fungi</taxon>
        <taxon>Dikarya</taxon>
        <taxon>Ascomycota</taxon>
        <taxon>Saccharomycotina</taxon>
        <taxon>Pichiomycetes</taxon>
        <taxon>Debaryomycetaceae</taxon>
        <taxon>Millerozyma</taxon>
    </lineage>
</organism>
<protein>
    <submittedName>
        <fullName evidence="8">Piso0_000722 protein</fullName>
    </submittedName>
</protein>
<dbReference type="PANTHER" id="PTHR22942">
    <property type="entry name" value="RECA/RAD51/RADA DNA STRAND-PAIRING FAMILY MEMBER"/>
    <property type="match status" value="1"/>
</dbReference>
<keyword evidence="9" id="KW-1185">Reference proteome</keyword>
<dbReference type="HOGENOM" id="CLU_023933_0_0_1"/>
<dbReference type="EMBL" id="FO082057">
    <property type="protein sequence ID" value="CCE78109.1"/>
    <property type="molecule type" value="Genomic_DNA"/>
</dbReference>
<dbReference type="InParanoid" id="G8YRC2"/>
<name>G8YRC2_PICSO</name>
<dbReference type="Pfam" id="PF08423">
    <property type="entry name" value="Rad51"/>
    <property type="match status" value="1"/>
</dbReference>
<keyword evidence="3" id="KW-0227">DNA damage</keyword>
<dbReference type="InterPro" id="IPR027417">
    <property type="entry name" value="P-loop_NTPase"/>
</dbReference>
<evidence type="ECO:0000256" key="1">
    <source>
        <dbReference type="ARBA" id="ARBA00004123"/>
    </source>
</evidence>
<dbReference type="OrthoDB" id="1861185at2759"/>
<evidence type="ECO:0000313" key="8">
    <source>
        <dbReference type="EMBL" id="CCE78109.1"/>
    </source>
</evidence>
<dbReference type="GO" id="GO:0042148">
    <property type="term" value="P:DNA strand invasion"/>
    <property type="evidence" value="ECO:0007669"/>
    <property type="project" value="TreeGrafter"/>
</dbReference>
<evidence type="ECO:0000256" key="3">
    <source>
        <dbReference type="ARBA" id="ARBA00022763"/>
    </source>
</evidence>
<reference evidence="8 9" key="1">
    <citation type="journal article" date="2012" name="G3 (Bethesda)">
        <title>Pichia sorbitophila, an interspecies yeast hybrid reveals early steps of genome resolution following polyploidization.</title>
        <authorList>
            <person name="Leh Louis V."/>
            <person name="Despons L."/>
            <person name="Friedrich A."/>
            <person name="Martin T."/>
            <person name="Durrens P."/>
            <person name="Casaregola S."/>
            <person name="Neuveglise C."/>
            <person name="Fairhead C."/>
            <person name="Marck C."/>
            <person name="Cruz J.A."/>
            <person name="Straub M.L."/>
            <person name="Kugler V."/>
            <person name="Sacerdot C."/>
            <person name="Uzunov Z."/>
            <person name="Thierry A."/>
            <person name="Weiss S."/>
            <person name="Bleykasten C."/>
            <person name="De Montigny J."/>
            <person name="Jacques N."/>
            <person name="Jung P."/>
            <person name="Lemaire M."/>
            <person name="Mallet S."/>
            <person name="Morel G."/>
            <person name="Richard G.F."/>
            <person name="Sarkar A."/>
            <person name="Savel G."/>
            <person name="Schacherer J."/>
            <person name="Seret M.L."/>
            <person name="Talla E."/>
            <person name="Samson G."/>
            <person name="Jubin C."/>
            <person name="Poulain J."/>
            <person name="Vacherie B."/>
            <person name="Barbe V."/>
            <person name="Pelletier E."/>
            <person name="Sherman D.J."/>
            <person name="Westhof E."/>
            <person name="Weissenbach J."/>
            <person name="Baret P.V."/>
            <person name="Wincker P."/>
            <person name="Gaillardin C."/>
            <person name="Dujon B."/>
            <person name="Souciet J.L."/>
        </authorList>
    </citation>
    <scope>NUCLEOTIDE SEQUENCE [LARGE SCALE GENOMIC DNA]</scope>
    <source>
        <strain evidence="9">ATCC MYA-4447 / BCRC 22081 / CBS 7064 / NBRC 10061 / NRRL Y-12695</strain>
    </source>
</reference>
<feature type="domain" description="RecA family profile 1" evidence="7">
    <location>
        <begin position="90"/>
        <end position="307"/>
    </location>
</feature>
<dbReference type="Proteomes" id="UP000005222">
    <property type="component" value="Chromosome C"/>
</dbReference>
<evidence type="ECO:0000313" key="9">
    <source>
        <dbReference type="Proteomes" id="UP000005222"/>
    </source>
</evidence>
<dbReference type="GO" id="GO:0003697">
    <property type="term" value="F:single-stranded DNA binding"/>
    <property type="evidence" value="ECO:0007669"/>
    <property type="project" value="TreeGrafter"/>
</dbReference>
<dbReference type="GO" id="GO:0061982">
    <property type="term" value="P:meiosis I cell cycle process"/>
    <property type="evidence" value="ECO:0007669"/>
    <property type="project" value="UniProtKB-ARBA"/>
</dbReference>
<keyword evidence="4" id="KW-0067">ATP-binding</keyword>
<dbReference type="OMA" id="ECNEMAT"/>
<proteinExistence type="predicted"/>
<dbReference type="GO" id="GO:0003690">
    <property type="term" value="F:double-stranded DNA binding"/>
    <property type="evidence" value="ECO:0007669"/>
    <property type="project" value="TreeGrafter"/>
</dbReference>
<dbReference type="InterPro" id="IPR013632">
    <property type="entry name" value="Rad51_C"/>
</dbReference>
<dbReference type="AlphaFoldDB" id="G8YRC2"/>
<keyword evidence="5" id="KW-0234">DNA repair</keyword>
<dbReference type="PROSITE" id="PS50162">
    <property type="entry name" value="RECA_2"/>
    <property type="match status" value="1"/>
</dbReference>
<evidence type="ECO:0000256" key="4">
    <source>
        <dbReference type="ARBA" id="ARBA00022840"/>
    </source>
</evidence>
<sequence>MDIGKQINEISDELRNDFPMLNTALDAQGLTVADVLFASQTEASVSQLSKKLGRSIREVHEYLSLLKSNCSSQCSKNQLRMQYEQTKSYKMDFLKSGIPGLDTILGGGIPSPGITEIFGSSGTGKTQLLLTLAVRAQLSDSKPNNKCVYVSTESQLASQRLDTMVETFNKNNENKVSMENISYIYCPDIETQDHALFTQLPIKLENEKGNVKVVIIDSIGHHLRREEVIESTSYLLEHLKQQEGYSAYNRQFLEMRHAQEKQVKRISNSTLSYRRRSKKSQYLKIIYRHLNRLAKKYNLVVLLSNQVSDYPNSPLDRWIKDPLDIEYQTGYIYGWKPELILTHQLKKHDLQSLSYLTPSMECNEMATTSHGDFKRRKIDGFSNAGIQNIEQDSDKYKAMIDETFGYSKYRNTKRNKKIPCLGYQWSKLIRSRILITKSYFPQFKSFQEFLSDSIKRCNSSSLNHNMDENRLSPNQTVHDSNLPSTENAHIVDYNNALDGWGSKRSLRVISSSYDIIEDGNNDYIFNFEITDEGIVPSYET</sequence>
<evidence type="ECO:0000256" key="2">
    <source>
        <dbReference type="ARBA" id="ARBA00022741"/>
    </source>
</evidence>
<dbReference type="STRING" id="559304.G8YRC2"/>
<gene>
    <name evidence="8" type="primary">Piso0_000722</name>
    <name evidence="8" type="ORF">GNLVRS01_PISO0C02620g</name>
</gene>
<dbReference type="SMART" id="SM00382">
    <property type="entry name" value="AAA"/>
    <property type="match status" value="1"/>
</dbReference>
<dbReference type="eggNOG" id="KOG1564">
    <property type="taxonomic scope" value="Eukaryota"/>
</dbReference>
<dbReference type="GO" id="GO:0140664">
    <property type="term" value="F:ATP-dependent DNA damage sensor activity"/>
    <property type="evidence" value="ECO:0007669"/>
    <property type="project" value="InterPro"/>
</dbReference>
<dbReference type="PANTHER" id="PTHR22942:SF66">
    <property type="entry name" value="RE19845P"/>
    <property type="match status" value="1"/>
</dbReference>
<accession>G8YRC2</accession>
<dbReference type="GO" id="GO:0006312">
    <property type="term" value="P:mitotic recombination"/>
    <property type="evidence" value="ECO:0007669"/>
    <property type="project" value="TreeGrafter"/>
</dbReference>
<dbReference type="InterPro" id="IPR047348">
    <property type="entry name" value="XRCC3-like_C"/>
</dbReference>
<dbReference type="CDD" id="cd19491">
    <property type="entry name" value="XRCC3"/>
    <property type="match status" value="1"/>
</dbReference>
<dbReference type="GO" id="GO:0005634">
    <property type="term" value="C:nucleus"/>
    <property type="evidence" value="ECO:0007669"/>
    <property type="project" value="UniProtKB-SubCell"/>
</dbReference>
<evidence type="ECO:0000256" key="5">
    <source>
        <dbReference type="ARBA" id="ARBA00023204"/>
    </source>
</evidence>